<sequence>MATTHRLLDTNDEPPPTYTPFPRPEEQSIDAGAGAPIVRATPAHVVINPSDPRSDYAREFFGTQNVTYPPSRSATIGGPLPRSRGVPPRLQFGYENMAGPQARSSAPQTPDATGDATNPLYRPVTADVPLTSQHVSTSVPPVPGRYMAVNDSRTQTRVVSQPSTLHYGSYPGHGHAGQPPAGPMPGSWGSGLQGGYSAVATLPANVTYSVCPHCLNSGWVRSSVPCNCVAGVVARDQFMRPRPTNFFDAINGLFDPQRHTYTVAYGPVLPVPPVPPRSGAAPPPMPPRDISYQPEPFFAPHVPGSGQLCPNCRGKDSLTLIPVGTQHG</sequence>
<dbReference type="RefSeq" id="XP_040746755.1">
    <property type="nucleotide sequence ID" value="XM_040887325.1"/>
</dbReference>
<dbReference type="OrthoDB" id="5513447at2759"/>
<evidence type="ECO:0000313" key="3">
    <source>
        <dbReference type="Proteomes" id="UP000193922"/>
    </source>
</evidence>
<evidence type="ECO:0000256" key="1">
    <source>
        <dbReference type="SAM" id="MobiDB-lite"/>
    </source>
</evidence>
<name>A0A1Y1WKB6_9FUNG</name>
<reference evidence="2 3" key="1">
    <citation type="submission" date="2016-07" db="EMBL/GenBank/DDBJ databases">
        <title>Pervasive Adenine N6-methylation of Active Genes in Fungi.</title>
        <authorList>
            <consortium name="DOE Joint Genome Institute"/>
            <person name="Mondo S.J."/>
            <person name="Dannebaum R.O."/>
            <person name="Kuo R.C."/>
            <person name="Labutti K."/>
            <person name="Haridas S."/>
            <person name="Kuo A."/>
            <person name="Salamov A."/>
            <person name="Ahrendt S.R."/>
            <person name="Lipzen A."/>
            <person name="Sullivan W."/>
            <person name="Andreopoulos W.B."/>
            <person name="Clum A."/>
            <person name="Lindquist E."/>
            <person name="Daum C."/>
            <person name="Ramamoorthy G.K."/>
            <person name="Gryganskyi A."/>
            <person name="Culley D."/>
            <person name="Magnuson J.K."/>
            <person name="James T.Y."/>
            <person name="O'Malley M.A."/>
            <person name="Stajich J.E."/>
            <person name="Spatafora J.W."/>
            <person name="Visel A."/>
            <person name="Grigoriev I.V."/>
        </authorList>
    </citation>
    <scope>NUCLEOTIDE SEQUENCE [LARGE SCALE GENOMIC DNA]</scope>
    <source>
        <strain evidence="2 3">ATCC 12442</strain>
    </source>
</reference>
<accession>A0A1Y1WKB6</accession>
<comment type="caution">
    <text evidence="2">The sequence shown here is derived from an EMBL/GenBank/DDBJ whole genome shotgun (WGS) entry which is preliminary data.</text>
</comment>
<proteinExistence type="predicted"/>
<dbReference type="GeneID" id="63803973"/>
<gene>
    <name evidence="2" type="ORF">DL89DRAFT_267</name>
</gene>
<keyword evidence="3" id="KW-1185">Reference proteome</keyword>
<protein>
    <submittedName>
        <fullName evidence="2">Uncharacterized protein</fullName>
    </submittedName>
</protein>
<organism evidence="2 3">
    <name type="scientific">Linderina pennispora</name>
    <dbReference type="NCBI Taxonomy" id="61395"/>
    <lineage>
        <taxon>Eukaryota</taxon>
        <taxon>Fungi</taxon>
        <taxon>Fungi incertae sedis</taxon>
        <taxon>Zoopagomycota</taxon>
        <taxon>Kickxellomycotina</taxon>
        <taxon>Kickxellomycetes</taxon>
        <taxon>Kickxellales</taxon>
        <taxon>Kickxellaceae</taxon>
        <taxon>Linderina</taxon>
    </lineage>
</organism>
<feature type="region of interest" description="Disordered" evidence="1">
    <location>
        <begin position="1"/>
        <end position="29"/>
    </location>
</feature>
<dbReference type="AlphaFoldDB" id="A0A1Y1WKB6"/>
<dbReference type="EMBL" id="MCFD01000001">
    <property type="protein sequence ID" value="ORX73544.1"/>
    <property type="molecule type" value="Genomic_DNA"/>
</dbReference>
<evidence type="ECO:0000313" key="2">
    <source>
        <dbReference type="EMBL" id="ORX73544.1"/>
    </source>
</evidence>
<feature type="compositionally biased region" description="Pro residues" evidence="1">
    <location>
        <begin position="13"/>
        <end position="22"/>
    </location>
</feature>
<dbReference type="Proteomes" id="UP000193922">
    <property type="component" value="Unassembled WGS sequence"/>
</dbReference>